<dbReference type="EMBL" id="KZ678136">
    <property type="protein sequence ID" value="PSN65820.1"/>
    <property type="molecule type" value="Genomic_DNA"/>
</dbReference>
<keyword evidence="3" id="KW-1185">Reference proteome</keyword>
<accession>A0A2T2NK99</accession>
<dbReference type="AlphaFoldDB" id="A0A2T2NK99"/>
<dbReference type="Proteomes" id="UP000240883">
    <property type="component" value="Unassembled WGS sequence"/>
</dbReference>
<gene>
    <name evidence="2" type="ORF">BS50DRAFT_398180</name>
</gene>
<sequence>MGNKAKPPRCSFQALLYPSAYVCVYICHRTRQKPPNSQMRNFMHLPFATQHPRPKKLPPFPITHPTPPSKVQKQTKKNRVPIRDTHKGASDFPQREPPSPPTPNRQPEPPHPQSSTDPRPRPRLRPGGPARSRMDAATRNPHLPSPRSPTNANPDPSSPHPPAGAVSRTPTFPLWRPKGGAKLGVTRAVRCRRKGVALASGREGGRRDGRWKAGKGSGEATGDCTRRRRRRRRWFGMTLAWRVAYPSMADSTGGGVVFARTRSGWAKEGSL</sequence>
<reference evidence="2 3" key="1">
    <citation type="journal article" date="2018" name="Front. Microbiol.">
        <title>Genome-Wide Analysis of Corynespora cassiicola Leaf Fall Disease Putative Effectors.</title>
        <authorList>
            <person name="Lopez D."/>
            <person name="Ribeiro S."/>
            <person name="Label P."/>
            <person name="Fumanal B."/>
            <person name="Venisse J.S."/>
            <person name="Kohler A."/>
            <person name="de Oliveira R.R."/>
            <person name="Labutti K."/>
            <person name="Lipzen A."/>
            <person name="Lail K."/>
            <person name="Bauer D."/>
            <person name="Ohm R.A."/>
            <person name="Barry K.W."/>
            <person name="Spatafora J."/>
            <person name="Grigoriev I.V."/>
            <person name="Martin F.M."/>
            <person name="Pujade-Renaud V."/>
        </authorList>
    </citation>
    <scope>NUCLEOTIDE SEQUENCE [LARGE SCALE GENOMIC DNA]</scope>
    <source>
        <strain evidence="2 3">Philippines</strain>
    </source>
</reference>
<feature type="compositionally biased region" description="Pro residues" evidence="1">
    <location>
        <begin position="57"/>
        <end position="68"/>
    </location>
</feature>
<feature type="compositionally biased region" description="Pro residues" evidence="1">
    <location>
        <begin position="95"/>
        <end position="112"/>
    </location>
</feature>
<evidence type="ECO:0000313" key="3">
    <source>
        <dbReference type="Proteomes" id="UP000240883"/>
    </source>
</evidence>
<name>A0A2T2NK99_CORCC</name>
<evidence type="ECO:0000313" key="2">
    <source>
        <dbReference type="EMBL" id="PSN65820.1"/>
    </source>
</evidence>
<feature type="region of interest" description="Disordered" evidence="1">
    <location>
        <begin position="49"/>
        <end position="179"/>
    </location>
</feature>
<feature type="region of interest" description="Disordered" evidence="1">
    <location>
        <begin position="200"/>
        <end position="225"/>
    </location>
</feature>
<protein>
    <submittedName>
        <fullName evidence="2">Uncharacterized protein</fullName>
    </submittedName>
</protein>
<organism evidence="2 3">
    <name type="scientific">Corynespora cassiicola Philippines</name>
    <dbReference type="NCBI Taxonomy" id="1448308"/>
    <lineage>
        <taxon>Eukaryota</taxon>
        <taxon>Fungi</taxon>
        <taxon>Dikarya</taxon>
        <taxon>Ascomycota</taxon>
        <taxon>Pezizomycotina</taxon>
        <taxon>Dothideomycetes</taxon>
        <taxon>Pleosporomycetidae</taxon>
        <taxon>Pleosporales</taxon>
        <taxon>Corynesporascaceae</taxon>
        <taxon>Corynespora</taxon>
    </lineage>
</organism>
<evidence type="ECO:0000256" key="1">
    <source>
        <dbReference type="SAM" id="MobiDB-lite"/>
    </source>
</evidence>
<proteinExistence type="predicted"/>